<evidence type="ECO:0000313" key="1">
    <source>
        <dbReference type="EMBL" id="VDI09828.1"/>
    </source>
</evidence>
<comment type="caution">
    <text evidence="1">The sequence shown here is derived from an EMBL/GenBank/DDBJ whole genome shotgun (WGS) entry which is preliminary data.</text>
</comment>
<proteinExistence type="predicted"/>
<dbReference type="SUPFAM" id="SSF48403">
    <property type="entry name" value="Ankyrin repeat"/>
    <property type="match status" value="1"/>
</dbReference>
<organism evidence="1 2">
    <name type="scientific">Mytilus galloprovincialis</name>
    <name type="common">Mediterranean mussel</name>
    <dbReference type="NCBI Taxonomy" id="29158"/>
    <lineage>
        <taxon>Eukaryota</taxon>
        <taxon>Metazoa</taxon>
        <taxon>Spiralia</taxon>
        <taxon>Lophotrochozoa</taxon>
        <taxon>Mollusca</taxon>
        <taxon>Bivalvia</taxon>
        <taxon>Autobranchia</taxon>
        <taxon>Pteriomorphia</taxon>
        <taxon>Mytilida</taxon>
        <taxon>Mytiloidea</taxon>
        <taxon>Mytilidae</taxon>
        <taxon>Mytilinae</taxon>
        <taxon>Mytilus</taxon>
    </lineage>
</organism>
<dbReference type="InterPro" id="IPR036770">
    <property type="entry name" value="Ankyrin_rpt-contain_sf"/>
</dbReference>
<dbReference type="EMBL" id="UYJE01002332">
    <property type="protein sequence ID" value="VDI09828.1"/>
    <property type="molecule type" value="Genomic_DNA"/>
</dbReference>
<sequence>MGVISSTTNGIEEESTKVKEMVFSARQGKWDTVFSILKTNPYLMNAIPEGRRWGVLHQAVWWNKQDVLKQLLNISSCDSTVRTKETMSEVGETGGCTPYEISQKYGYTDMGKLLEQHSNTLTTENELQNLPTFHYNIGDVQLSDLGLLRITLASYRQTFCPFTIDKHKPLAGVMEEIFKHVESKENWSKVKEKLCDSLYTVCKPAFESLKAARTKEELYTTIVNVYTNENTKLHIFLNNALRRQEERVYRPTANDLGLGPYILMFHLLLMYWNKLIVETGITYRRMIVKDNDCRRYQKGAQFVWLSFITSAVDLENAEPFPTCVPKGKQQMIFIFDNRTPSCWRPRSLDKYASLVEQKRVYPAGVEFMVTERLEKAGTIEVHLTLSDRQINSAQIPF</sequence>
<keyword evidence="2" id="KW-1185">Reference proteome</keyword>
<gene>
    <name evidence="1" type="ORF">MGAL_10B081430</name>
</gene>
<protein>
    <submittedName>
        <fullName evidence="1">Uncharacterized protein</fullName>
    </submittedName>
</protein>
<dbReference type="Proteomes" id="UP000596742">
    <property type="component" value="Unassembled WGS sequence"/>
</dbReference>
<reference evidence="1" key="1">
    <citation type="submission" date="2018-11" db="EMBL/GenBank/DDBJ databases">
        <authorList>
            <person name="Alioto T."/>
            <person name="Alioto T."/>
        </authorList>
    </citation>
    <scope>NUCLEOTIDE SEQUENCE</scope>
</reference>
<name>A0A8B6CWA1_MYTGA</name>
<evidence type="ECO:0000313" key="2">
    <source>
        <dbReference type="Proteomes" id="UP000596742"/>
    </source>
</evidence>
<dbReference type="OrthoDB" id="6118739at2759"/>
<accession>A0A8B6CWA1</accession>
<dbReference type="AlphaFoldDB" id="A0A8B6CWA1"/>